<evidence type="ECO:0000313" key="8">
    <source>
        <dbReference type="Proteomes" id="UP000663861"/>
    </source>
</evidence>
<evidence type="ECO:0000256" key="4">
    <source>
        <dbReference type="ARBA" id="ARBA00023136"/>
    </source>
</evidence>
<evidence type="ECO:0000256" key="2">
    <source>
        <dbReference type="ARBA" id="ARBA00022692"/>
    </source>
</evidence>
<dbReference type="SUPFAM" id="SSF103473">
    <property type="entry name" value="MFS general substrate transporter"/>
    <property type="match status" value="1"/>
</dbReference>
<feature type="compositionally biased region" description="Basic and acidic residues" evidence="5">
    <location>
        <begin position="144"/>
        <end position="159"/>
    </location>
</feature>
<organism evidence="7 8">
    <name type="scientific">Rhizoctonia solani</name>
    <dbReference type="NCBI Taxonomy" id="456999"/>
    <lineage>
        <taxon>Eukaryota</taxon>
        <taxon>Fungi</taxon>
        <taxon>Dikarya</taxon>
        <taxon>Basidiomycota</taxon>
        <taxon>Agaricomycotina</taxon>
        <taxon>Agaricomycetes</taxon>
        <taxon>Cantharellales</taxon>
        <taxon>Ceratobasidiaceae</taxon>
        <taxon>Rhizoctonia</taxon>
    </lineage>
</organism>
<dbReference type="GO" id="GO:0005351">
    <property type="term" value="F:carbohydrate:proton symporter activity"/>
    <property type="evidence" value="ECO:0007669"/>
    <property type="project" value="TreeGrafter"/>
</dbReference>
<dbReference type="GO" id="GO:0016020">
    <property type="term" value="C:membrane"/>
    <property type="evidence" value="ECO:0007669"/>
    <property type="project" value="UniProtKB-SubCell"/>
</dbReference>
<evidence type="ECO:0000256" key="6">
    <source>
        <dbReference type="SAM" id="Phobius"/>
    </source>
</evidence>
<gene>
    <name evidence="7" type="ORF">RDB_LOCUS173321</name>
</gene>
<evidence type="ECO:0008006" key="9">
    <source>
        <dbReference type="Google" id="ProtNLM"/>
    </source>
</evidence>
<dbReference type="Gene3D" id="1.20.1250.20">
    <property type="entry name" value="MFS general substrate transporter like domains"/>
    <property type="match status" value="1"/>
</dbReference>
<keyword evidence="3 6" id="KW-1133">Transmembrane helix</keyword>
<dbReference type="InterPro" id="IPR005828">
    <property type="entry name" value="MFS_sugar_transport-like"/>
</dbReference>
<dbReference type="AlphaFoldDB" id="A0A8H3HPC6"/>
<evidence type="ECO:0000256" key="5">
    <source>
        <dbReference type="SAM" id="MobiDB-lite"/>
    </source>
</evidence>
<comment type="subcellular location">
    <subcellularLocation>
        <location evidence="1">Membrane</location>
        <topology evidence="1">Multi-pass membrane protein</topology>
    </subcellularLocation>
</comment>
<accession>A0A8H3HPC6</accession>
<feature type="transmembrane region" description="Helical" evidence="6">
    <location>
        <begin position="40"/>
        <end position="60"/>
    </location>
</feature>
<dbReference type="Proteomes" id="UP000663861">
    <property type="component" value="Unassembled WGS sequence"/>
</dbReference>
<reference evidence="7" key="1">
    <citation type="submission" date="2021-01" db="EMBL/GenBank/DDBJ databases">
        <authorList>
            <person name="Kaushik A."/>
        </authorList>
    </citation>
    <scope>NUCLEOTIDE SEQUENCE</scope>
    <source>
        <strain evidence="7">AG4-RS23</strain>
    </source>
</reference>
<dbReference type="EMBL" id="CAJMWY010004392">
    <property type="protein sequence ID" value="CAE6530611.1"/>
    <property type="molecule type" value="Genomic_DNA"/>
</dbReference>
<protein>
    <recommendedName>
        <fullName evidence="9">MFS transporter</fullName>
    </recommendedName>
</protein>
<proteinExistence type="predicted"/>
<keyword evidence="4 6" id="KW-0472">Membrane</keyword>
<evidence type="ECO:0000256" key="3">
    <source>
        <dbReference type="ARBA" id="ARBA00022989"/>
    </source>
</evidence>
<dbReference type="PANTHER" id="PTHR48022:SF64">
    <property type="entry name" value="MAJOR FACILITATOR SUPERFAMILY (MFS) PROFILE DOMAIN-CONTAINING PROTEIN"/>
    <property type="match status" value="1"/>
</dbReference>
<dbReference type="InterPro" id="IPR036259">
    <property type="entry name" value="MFS_trans_sf"/>
</dbReference>
<evidence type="ECO:0000313" key="7">
    <source>
        <dbReference type="EMBL" id="CAE6530611.1"/>
    </source>
</evidence>
<comment type="caution">
    <text evidence="7">The sequence shown here is derived from an EMBL/GenBank/DDBJ whole genome shotgun (WGS) entry which is preliminary data.</text>
</comment>
<name>A0A8H3HPC6_9AGAM</name>
<sequence length="159" mass="18639">ILPFNIRAKGFAVMNLSVCIALIVNQYVNPVALEAIGWKYALVYCGWLLFEFMFVFRYIIETKGRSLEQTAALFDGEGHADALEQAGYDAARHTQIRTRDYEHYDYFSIYIDRDDDKIYEMRRVDQSRRAEAPGKLPKSRKTRRPSERSVHADHSNYRY</sequence>
<evidence type="ECO:0000256" key="1">
    <source>
        <dbReference type="ARBA" id="ARBA00004141"/>
    </source>
</evidence>
<feature type="non-terminal residue" evidence="7">
    <location>
        <position position="1"/>
    </location>
</feature>
<feature type="region of interest" description="Disordered" evidence="5">
    <location>
        <begin position="124"/>
        <end position="159"/>
    </location>
</feature>
<dbReference type="InterPro" id="IPR050360">
    <property type="entry name" value="MFS_Sugar_Transporters"/>
</dbReference>
<dbReference type="PANTHER" id="PTHR48022">
    <property type="entry name" value="PLASTIDIC GLUCOSE TRANSPORTER 4"/>
    <property type="match status" value="1"/>
</dbReference>
<keyword evidence="2 6" id="KW-0812">Transmembrane</keyword>
<feature type="transmembrane region" description="Helical" evidence="6">
    <location>
        <begin position="12"/>
        <end position="28"/>
    </location>
</feature>
<dbReference type="Pfam" id="PF00083">
    <property type="entry name" value="Sugar_tr"/>
    <property type="match status" value="1"/>
</dbReference>